<dbReference type="PANTHER" id="PTHR17102">
    <property type="entry name" value="NEURONAL REGENERATION-RELATED PROTEIN"/>
    <property type="match status" value="1"/>
</dbReference>
<keyword evidence="5" id="KW-1185">Reference proteome</keyword>
<evidence type="ECO:0000256" key="1">
    <source>
        <dbReference type="ARBA" id="ARBA00022173"/>
    </source>
</evidence>
<evidence type="ECO:0000256" key="2">
    <source>
        <dbReference type="ARBA" id="ARBA00031310"/>
    </source>
</evidence>
<evidence type="ECO:0000313" key="4">
    <source>
        <dbReference type="Ensembl" id="ENSCPBP00000019222.1"/>
    </source>
</evidence>
<accession>A0A8C3P6E5</accession>
<dbReference type="Ensembl" id="ENSCPBT00000022648.1">
    <property type="protein sequence ID" value="ENSCPBP00000019222.1"/>
    <property type="gene ID" value="ENSCPBG00000013919.1"/>
</dbReference>
<evidence type="ECO:0000313" key="5">
    <source>
        <dbReference type="Proteomes" id="UP000694380"/>
    </source>
</evidence>
<organism evidence="4 5">
    <name type="scientific">Chrysemys picta bellii</name>
    <name type="common">Western painted turtle</name>
    <name type="synonym">Emys bellii</name>
    <dbReference type="NCBI Taxonomy" id="8478"/>
    <lineage>
        <taxon>Eukaryota</taxon>
        <taxon>Metazoa</taxon>
        <taxon>Chordata</taxon>
        <taxon>Craniata</taxon>
        <taxon>Vertebrata</taxon>
        <taxon>Euteleostomi</taxon>
        <taxon>Archelosauria</taxon>
        <taxon>Testudinata</taxon>
        <taxon>Testudines</taxon>
        <taxon>Cryptodira</taxon>
        <taxon>Durocryptodira</taxon>
        <taxon>Testudinoidea</taxon>
        <taxon>Emydidae</taxon>
        <taxon>Chrysemys</taxon>
    </lineage>
</organism>
<name>A0A8C3P6E5_CHRPI</name>
<dbReference type="Pfam" id="PF11092">
    <property type="entry name" value="Alveol-reg_P311"/>
    <property type="match status" value="1"/>
</dbReference>
<dbReference type="GO" id="GO:0017015">
    <property type="term" value="P:regulation of transforming growth factor beta receptor signaling pathway"/>
    <property type="evidence" value="ECO:0007669"/>
    <property type="project" value="TreeGrafter"/>
</dbReference>
<evidence type="ECO:0000256" key="3">
    <source>
        <dbReference type="ARBA" id="ARBA00033348"/>
    </source>
</evidence>
<dbReference type="PANTHER" id="PTHR17102:SF4">
    <property type="entry name" value="NEURONAL REGENERATION-RELATED PROTEIN"/>
    <property type="match status" value="1"/>
</dbReference>
<dbReference type="GO" id="GO:0031103">
    <property type="term" value="P:axon regeneration"/>
    <property type="evidence" value="ECO:0007669"/>
    <property type="project" value="TreeGrafter"/>
</dbReference>
<sequence>GLILHWLQMWGEMHLTAFVETQLTIFLSPVQGNLTIPKEVNRKKNNETEAAFLTPANGYGYHFIEINYLYPF</sequence>
<dbReference type="GO" id="GO:0045664">
    <property type="term" value="P:regulation of neuron differentiation"/>
    <property type="evidence" value="ECO:0007669"/>
    <property type="project" value="TreeGrafter"/>
</dbReference>
<reference evidence="4" key="2">
    <citation type="submission" date="2025-09" db="UniProtKB">
        <authorList>
            <consortium name="Ensembl"/>
        </authorList>
    </citation>
    <scope>IDENTIFICATION</scope>
</reference>
<dbReference type="GeneTree" id="ENSGT00950000185352"/>
<proteinExistence type="predicted"/>
<protein>
    <recommendedName>
        <fullName evidence="1">Neuronal regeneration-related protein</fullName>
    </recommendedName>
    <alternativeName>
        <fullName evidence="2">Neuronal protein 3.1</fullName>
    </alternativeName>
    <alternativeName>
        <fullName evidence="3">Protein p311</fullName>
    </alternativeName>
</protein>
<dbReference type="InterPro" id="IPR024417">
    <property type="entry name" value="Neuronal_3.1"/>
</dbReference>
<reference evidence="4" key="1">
    <citation type="submission" date="2025-08" db="UniProtKB">
        <authorList>
            <consortium name="Ensembl"/>
        </authorList>
    </citation>
    <scope>IDENTIFICATION</scope>
</reference>
<dbReference type="AlphaFoldDB" id="A0A8C3P6E5"/>
<dbReference type="OMA" id="HFIEINY"/>
<dbReference type="Proteomes" id="UP000694380">
    <property type="component" value="Unplaced"/>
</dbReference>